<feature type="compositionally biased region" description="Low complexity" evidence="2">
    <location>
        <begin position="413"/>
        <end position="426"/>
    </location>
</feature>
<evidence type="ECO:0000313" key="4">
    <source>
        <dbReference type="Proteomes" id="UP001164746"/>
    </source>
</evidence>
<proteinExistence type="predicted"/>
<feature type="region of interest" description="Disordered" evidence="2">
    <location>
        <begin position="320"/>
        <end position="340"/>
    </location>
</feature>
<sequence length="1181" mass="132135">MNEDGLSFIWIDNTCTSPRPPTFGLGCGVLCWIIVMKHVALGCHYSGLDVLRVDNANVALGVDNALDDESELLAEGDQGRAVEAALEDSGFNNNFAAEDEQYLPVIGADCSLEPESNIGVHSFERDGGAEGCIGDGQVSNNKRPQAERTESCGQLVSHANQYGAGSPDSYVQQNIAEQRDNGIDAASASGVNEMLIPESEVEEMLNNSGANEGINIEKEPTESDQEDNVMGANDLDLSNEQHVQSSTNNIGRNVVEHVEAGASAVNIDVDNVVESNEQSNENINGAVPEDEMNAVCSSNIIITETDSYQPECDQSDVEACSNQSSPCRRNPIENDQQDNLTTNQANIVNLKMNGSKQAESSCSESESSGSFPHSDNAVSVHSENKKVDLTNLDLSKDKGAIPKRTAQSNMTMNNRNPSSSSDNCSEVNSMIHIDSEDELLSELDATLKDNNSDSSKHSKSKANPDNLVNDESHSQKSAMSNVDVDDKNRDDVVDHKSCDQCVKNSVKCSFSDTPGPKKESLDNPGQKEFKSQMKQAKQLREDISELKERVETLEYTIAHQQTEIKGLKEKLSSHDVSAKRAIASLQGEMKEANREKDSMVMKYAQAEHKNLECLKRAERAEGKLRELDKERAQFLEKMRIIKDHRSKDTKSQLDKMSVKLKEAKEETQQIRRDCQGIIKQYQNVQAIIEIKRVHESEEVKSNSLDKELKQKESELLENQVQKTNFELGQVKALRELETVKDQLKDSKAKLSALQEKLSTTVAGKEQASLTVEKYGELIQKQKKEIQELRERVESLIQYKTDFISAQEMIKSLDMEIAELKITNKELVADMDACRRRETDKLELTAKLSRKNAELQSENTTLSNKVMKLTEDLQKVEMESQDVETKLKGLVESLATEKKLRKEEAQSFSTRLAGKAKAVEDLSRKFDDERDEIKTLKQSLKPFFLSLSQDLTRQLQQVRRKLENYETTSNGDKDTVSLGSRTSSNGSLNTVGIAEQTNTHVIQPSQAPSNMQKHSPQEQEYPVITEQVEVDKQMLIERIVKLQRAMARKNEKIEFMDDHISQLIDEIQKKNKILQSYILKEEAGTMTSNFRDKAKLEISRKHSIMGSLYSSHSNDGSMTLDLSMEINRKLQAVLEDTILKNMTLKESLDTLGAEIARLSQENRQLQLTMQQKSRPRTNPTHR</sequence>
<feature type="region of interest" description="Disordered" evidence="2">
    <location>
        <begin position="509"/>
        <end position="528"/>
    </location>
</feature>
<feature type="region of interest" description="Disordered" evidence="2">
    <location>
        <begin position="1161"/>
        <end position="1181"/>
    </location>
</feature>
<feature type="region of interest" description="Disordered" evidence="2">
    <location>
        <begin position="448"/>
        <end position="491"/>
    </location>
</feature>
<feature type="compositionally biased region" description="Low complexity" evidence="2">
    <location>
        <begin position="355"/>
        <end position="374"/>
    </location>
</feature>
<feature type="region of interest" description="Disordered" evidence="2">
    <location>
        <begin position="961"/>
        <end position="985"/>
    </location>
</feature>
<dbReference type="InterPro" id="IPR038830">
    <property type="entry name" value="CCDC186"/>
</dbReference>
<evidence type="ECO:0000256" key="1">
    <source>
        <dbReference type="SAM" id="Coils"/>
    </source>
</evidence>
<gene>
    <name evidence="3" type="ORF">MAR_016646</name>
</gene>
<feature type="compositionally biased region" description="Basic and acidic residues" evidence="2">
    <location>
        <begin position="382"/>
        <end position="400"/>
    </location>
</feature>
<dbReference type="Proteomes" id="UP001164746">
    <property type="component" value="Chromosome 12"/>
</dbReference>
<dbReference type="EMBL" id="CP111023">
    <property type="protein sequence ID" value="WAR22672.1"/>
    <property type="molecule type" value="Genomic_DNA"/>
</dbReference>
<keyword evidence="1" id="KW-0175">Coiled coil</keyword>
<feature type="compositionally biased region" description="Polar residues" evidence="2">
    <location>
        <begin position="1161"/>
        <end position="1171"/>
    </location>
</feature>
<reference evidence="3" key="1">
    <citation type="submission" date="2022-11" db="EMBL/GenBank/DDBJ databases">
        <title>Centuries of genome instability and evolution in soft-shell clam transmissible cancer (bioRxiv).</title>
        <authorList>
            <person name="Hart S.F.M."/>
            <person name="Yonemitsu M.A."/>
            <person name="Giersch R.M."/>
            <person name="Beal B.F."/>
            <person name="Arriagada G."/>
            <person name="Davis B.W."/>
            <person name="Ostrander E.A."/>
            <person name="Goff S.P."/>
            <person name="Metzger M.J."/>
        </authorList>
    </citation>
    <scope>NUCLEOTIDE SEQUENCE</scope>
    <source>
        <strain evidence="3">MELC-2E11</strain>
        <tissue evidence="3">Siphon/mantle</tissue>
    </source>
</reference>
<dbReference type="PANTHER" id="PTHR18911:SF5">
    <property type="entry name" value="COILED-COIL DOMAIN-CONTAINING PROTEIN 186"/>
    <property type="match status" value="1"/>
</dbReference>
<feature type="region of interest" description="Disordered" evidence="2">
    <location>
        <begin position="354"/>
        <end position="426"/>
    </location>
</feature>
<dbReference type="PANTHER" id="PTHR18911">
    <property type="entry name" value="CTCL TUMOR ANTIGEN HD-CL-01"/>
    <property type="match status" value="1"/>
</dbReference>
<organism evidence="3 4">
    <name type="scientific">Mya arenaria</name>
    <name type="common">Soft-shell clam</name>
    <dbReference type="NCBI Taxonomy" id="6604"/>
    <lineage>
        <taxon>Eukaryota</taxon>
        <taxon>Metazoa</taxon>
        <taxon>Spiralia</taxon>
        <taxon>Lophotrochozoa</taxon>
        <taxon>Mollusca</taxon>
        <taxon>Bivalvia</taxon>
        <taxon>Autobranchia</taxon>
        <taxon>Heteroconchia</taxon>
        <taxon>Euheterodonta</taxon>
        <taxon>Imparidentia</taxon>
        <taxon>Neoheterodontei</taxon>
        <taxon>Myida</taxon>
        <taxon>Myoidea</taxon>
        <taxon>Myidae</taxon>
        <taxon>Mya</taxon>
    </lineage>
</organism>
<feature type="compositionally biased region" description="Basic residues" evidence="2">
    <location>
        <begin position="1172"/>
        <end position="1181"/>
    </location>
</feature>
<feature type="compositionally biased region" description="Polar residues" evidence="2">
    <location>
        <begin position="976"/>
        <end position="985"/>
    </location>
</feature>
<name>A0ABY7FKK8_MYAAR</name>
<evidence type="ECO:0000256" key="2">
    <source>
        <dbReference type="SAM" id="MobiDB-lite"/>
    </source>
</evidence>
<feature type="coiled-coil region" evidence="1">
    <location>
        <begin position="529"/>
        <end position="892"/>
    </location>
</feature>
<evidence type="ECO:0000313" key="3">
    <source>
        <dbReference type="EMBL" id="WAR22672.1"/>
    </source>
</evidence>
<protein>
    <submittedName>
        <fullName evidence="3">CC186-like protein</fullName>
    </submittedName>
</protein>
<feature type="compositionally biased region" description="Basic and acidic residues" evidence="2">
    <location>
        <begin position="515"/>
        <end position="528"/>
    </location>
</feature>
<keyword evidence="4" id="KW-1185">Reference proteome</keyword>
<accession>A0ABY7FKK8</accession>